<dbReference type="PANTHER" id="PTHR12110:SF52">
    <property type="entry name" value="XYLOSE ISOMERASE"/>
    <property type="match status" value="1"/>
</dbReference>
<dbReference type="InterPro" id="IPR013022">
    <property type="entry name" value="Xyl_isomerase-like_TIM-brl"/>
</dbReference>
<organism evidence="2 3">
    <name type="scientific">Thermogutta terrifontis</name>
    <dbReference type="NCBI Taxonomy" id="1331910"/>
    <lineage>
        <taxon>Bacteria</taxon>
        <taxon>Pseudomonadati</taxon>
        <taxon>Planctomycetota</taxon>
        <taxon>Planctomycetia</taxon>
        <taxon>Pirellulales</taxon>
        <taxon>Thermoguttaceae</taxon>
        <taxon>Thermogutta</taxon>
    </lineage>
</organism>
<keyword evidence="3" id="KW-1185">Reference proteome</keyword>
<feature type="domain" description="Xylose isomerase-like TIM barrel" evidence="1">
    <location>
        <begin position="21"/>
        <end position="252"/>
    </location>
</feature>
<dbReference type="PANTHER" id="PTHR12110">
    <property type="entry name" value="HYDROXYPYRUVATE ISOMERASE"/>
    <property type="match status" value="1"/>
</dbReference>
<dbReference type="Gene3D" id="3.20.20.150">
    <property type="entry name" value="Divalent-metal-dependent TIM barrel enzymes"/>
    <property type="match status" value="1"/>
</dbReference>
<dbReference type="OrthoDB" id="9782626at2"/>
<dbReference type="GO" id="GO:0016853">
    <property type="term" value="F:isomerase activity"/>
    <property type="evidence" value="ECO:0007669"/>
    <property type="project" value="UniProtKB-KW"/>
</dbReference>
<dbReference type="KEGG" id="ttf:THTE_4383"/>
<reference evidence="2 3" key="1">
    <citation type="journal article" name="Front. Microbiol.">
        <title>Sugar Metabolism of the First Thermophilic Planctomycete Thermogutta terrifontis: Comparative Genomic and Transcriptomic Approaches.</title>
        <authorList>
            <person name="Elcheninov A.G."/>
            <person name="Menzel P."/>
            <person name="Gudbergsdottir S.R."/>
            <person name="Slesarev A.I."/>
            <person name="Kadnikov V.V."/>
            <person name="Krogh A."/>
            <person name="Bonch-Osmolovskaya E.A."/>
            <person name="Peng X."/>
            <person name="Kublanov I.V."/>
        </authorList>
    </citation>
    <scope>NUCLEOTIDE SEQUENCE [LARGE SCALE GENOMIC DNA]</scope>
    <source>
        <strain evidence="2 3">R1</strain>
    </source>
</reference>
<gene>
    <name evidence="2" type="ORF">THTE_4383</name>
</gene>
<dbReference type="Proteomes" id="UP000215086">
    <property type="component" value="Chromosome"/>
</dbReference>
<name>A0A286RLY9_9BACT</name>
<protein>
    <submittedName>
        <fullName evidence="2">Xylose isomerase domain protein TIM barrel</fullName>
    </submittedName>
</protein>
<keyword evidence="2" id="KW-0413">Isomerase</keyword>
<dbReference type="Pfam" id="PF01261">
    <property type="entry name" value="AP_endonuc_2"/>
    <property type="match status" value="1"/>
</dbReference>
<evidence type="ECO:0000313" key="2">
    <source>
        <dbReference type="EMBL" id="ASV76984.1"/>
    </source>
</evidence>
<dbReference type="InterPro" id="IPR050312">
    <property type="entry name" value="IolE/XylAMocC-like"/>
</dbReference>
<dbReference type="AlphaFoldDB" id="A0A286RLY9"/>
<evidence type="ECO:0000313" key="3">
    <source>
        <dbReference type="Proteomes" id="UP000215086"/>
    </source>
</evidence>
<evidence type="ECO:0000259" key="1">
    <source>
        <dbReference type="Pfam" id="PF01261"/>
    </source>
</evidence>
<sequence length="303" mass="33977">MFRNFNANVLGTFLQQSEIIELALSFGFKSIDIDIAEFSALARLKGLEYARRLIDSAQIPIGSFELPGNLQASDEEFQKFIERLPEYCQNATVLGCTRSFVTLAPFSETRPLHENFELHRQRLSTVCGILKQHGIRLALGFKAVYEQPREAVFQFIRKLDELLPLVQAVKAENLGLLVNVWDIFVAHGNLDILFQQPKELITVVHLADVPQDAAIDQVKDWQRAMARPGGRIDCVAVLKWLRSIGYDGPVTPMPTRRMLGTGRADLLAREIGLATLELWHAAGLPLETRYANLLKTAGRLATV</sequence>
<dbReference type="EMBL" id="CP018477">
    <property type="protein sequence ID" value="ASV76984.1"/>
    <property type="molecule type" value="Genomic_DNA"/>
</dbReference>
<dbReference type="InterPro" id="IPR036237">
    <property type="entry name" value="Xyl_isomerase-like_sf"/>
</dbReference>
<accession>A0A286RLY9</accession>
<dbReference type="SUPFAM" id="SSF51658">
    <property type="entry name" value="Xylose isomerase-like"/>
    <property type="match status" value="1"/>
</dbReference>
<dbReference type="RefSeq" id="WP_095416634.1">
    <property type="nucleotide sequence ID" value="NZ_CP018477.1"/>
</dbReference>
<proteinExistence type="predicted"/>